<proteinExistence type="predicted"/>
<dbReference type="InterPro" id="IPR010620">
    <property type="entry name" value="SBBP_repeat"/>
</dbReference>
<dbReference type="RefSeq" id="WP_130022682.1">
    <property type="nucleotide sequence ID" value="NZ_SEWF01000029.1"/>
</dbReference>
<gene>
    <name evidence="2" type="ORF">EWM59_18185</name>
</gene>
<dbReference type="SUPFAM" id="SSF63829">
    <property type="entry name" value="Calcium-dependent phosphotriesterase"/>
    <property type="match status" value="1"/>
</dbReference>
<dbReference type="OrthoDB" id="937114at2"/>
<evidence type="ECO:0000256" key="1">
    <source>
        <dbReference type="SAM" id="SignalP"/>
    </source>
</evidence>
<name>A0A4Q5LXF1_9BACT</name>
<reference evidence="2 3" key="1">
    <citation type="submission" date="2019-02" db="EMBL/GenBank/DDBJ databases">
        <title>Bacterial novel species Emticicia sp. 17J42-9 isolated from soil.</title>
        <authorList>
            <person name="Jung H.-Y."/>
        </authorList>
    </citation>
    <scope>NUCLEOTIDE SEQUENCE [LARGE SCALE GENOMIC DNA]</scope>
    <source>
        <strain evidence="2 3">17J42-9</strain>
    </source>
</reference>
<feature type="signal peptide" evidence="1">
    <location>
        <begin position="1"/>
        <end position="19"/>
    </location>
</feature>
<comment type="caution">
    <text evidence="2">The sequence shown here is derived from an EMBL/GenBank/DDBJ whole genome shotgun (WGS) entry which is preliminary data.</text>
</comment>
<dbReference type="Pfam" id="PF06739">
    <property type="entry name" value="SBBP"/>
    <property type="match status" value="2"/>
</dbReference>
<feature type="chain" id="PRO_5020239425" description="Beta-propeller repeat protein" evidence="1">
    <location>
        <begin position="20"/>
        <end position="509"/>
    </location>
</feature>
<dbReference type="InterPro" id="IPR052918">
    <property type="entry name" value="Motility_Chemotaxis_Reg"/>
</dbReference>
<organism evidence="2 3">
    <name type="scientific">Emticicia agri</name>
    <dbReference type="NCBI Taxonomy" id="2492393"/>
    <lineage>
        <taxon>Bacteria</taxon>
        <taxon>Pseudomonadati</taxon>
        <taxon>Bacteroidota</taxon>
        <taxon>Cytophagia</taxon>
        <taxon>Cytophagales</taxon>
        <taxon>Leadbetterellaceae</taxon>
        <taxon>Emticicia</taxon>
    </lineage>
</organism>
<dbReference type="EMBL" id="SEWF01000029">
    <property type="protein sequence ID" value="RYU94227.1"/>
    <property type="molecule type" value="Genomic_DNA"/>
</dbReference>
<dbReference type="PANTHER" id="PTHR35580">
    <property type="entry name" value="CELL SURFACE GLYCOPROTEIN (S-LAYER PROTEIN)-LIKE PROTEIN"/>
    <property type="match status" value="1"/>
</dbReference>
<keyword evidence="3" id="KW-1185">Reference proteome</keyword>
<dbReference type="PANTHER" id="PTHR35580:SF1">
    <property type="entry name" value="PHYTASE-LIKE DOMAIN-CONTAINING PROTEIN"/>
    <property type="match status" value="1"/>
</dbReference>
<evidence type="ECO:0000313" key="3">
    <source>
        <dbReference type="Proteomes" id="UP000293162"/>
    </source>
</evidence>
<dbReference type="AlphaFoldDB" id="A0A4Q5LXF1"/>
<keyword evidence="1" id="KW-0732">Signal</keyword>
<sequence length="509" mass="55001">MKSLLRIFTISLLSMGAFAQSVTILPSGITPATASTIPTLTNEQIEALPSPAFGTLVNDITFKCFRFYDGKSWAKLLTNKDAHTNSMKAWEEGGSNMEKGMDIGVDANGNIFVTGVIHGSSKFGTKVILGPDNDNVFLAKYDKNGTFLWARTGGGNGDDEVTALAIDKNGNVYLTGRFEETATFGNYTVESGGNKDIFIIKYNTNGDIEWLQKAGGTGNERSRCILTNAVGDIYVTGNFQETAFFNGQSAVSAGEDDIFLAKYSSAGVIQWVKRVGGIEDDDSKGLAIDGQGNLYMTGGFRNVISFGTTFMTSAGLADVFVAKYEVAINKWVWAKRMGGEFYDEGTDVAVGNDGGVIVTGAFRGTANILGKSKGEEDIFLARFVSTGEITWLKREGGDNNESDPKLGIDANNNIYLTGVFYGNHFTTISNSIFAGKPAYDFFIAKYNSDGVNQWVQQIGDGEEEFPVNLSVGANNNVYITGWFENAFQMGNNSLKSAGDTDIFITRIKD</sequence>
<accession>A0A4Q5LXF1</accession>
<dbReference type="Proteomes" id="UP000293162">
    <property type="component" value="Unassembled WGS sequence"/>
</dbReference>
<protein>
    <recommendedName>
        <fullName evidence="4">Beta-propeller repeat protein</fullName>
    </recommendedName>
</protein>
<evidence type="ECO:0008006" key="4">
    <source>
        <dbReference type="Google" id="ProtNLM"/>
    </source>
</evidence>
<evidence type="ECO:0000313" key="2">
    <source>
        <dbReference type="EMBL" id="RYU94227.1"/>
    </source>
</evidence>